<feature type="compositionally biased region" description="Polar residues" evidence="1">
    <location>
        <begin position="54"/>
        <end position="63"/>
    </location>
</feature>
<dbReference type="Proteomes" id="UP000683000">
    <property type="component" value="Unassembled WGS sequence"/>
</dbReference>
<accession>A0A8I2YGA9</accession>
<dbReference type="Gene3D" id="2.60.120.650">
    <property type="entry name" value="Cupin"/>
    <property type="match status" value="1"/>
</dbReference>
<proteinExistence type="predicted"/>
<sequence>MPKEKAKSAANKRAYEKRKQRLQSNPELLNEFKEKHRRAQNMYRQRQKGETPGDSPTPQSGPSTAPPQTAPSVTPSHPVCTLDLVSGVLGVQVHESAGVIEWHGGLRTVAPTLIREGKNYLHFDENYVRNVASYAAAIPGSRFIDFLDSSSYTDSYDLVVAIRQSLSAGRPVVVRNFDYLPSFTFTEDGLRRHFGIPPTMSVDIHDTERRVVDFGNPHVNGQLGDVMAGINDPDQCRFVLSIPLTHRSMPPSISMLDDGLTVGWSQTQTHMPFEKRKVSADNLAVRSWALAHQAGVFTYPHQDADGEATYAIVVSGVKLWTLYFSCDPTQSRDQLLQHFNNLCDPDANVHPQLTAETVCLYPGDLLIQPPGQFHSVYTPTAAFTIGGHFYSYECFHLTEIARYFDVTLKGELTNQVHHHSLETLMQMIVGLPHLDRERKLKKNTLLALCLMVIHPKRYRLKVHDTIRSTQVSAYCQTIATDIVNSMGGPEFDPQHPYFGKRSYVDAGEDVDWILLISNWLKC</sequence>
<organism evidence="3 4">
    <name type="scientific">Boletus reticuloceps</name>
    <dbReference type="NCBI Taxonomy" id="495285"/>
    <lineage>
        <taxon>Eukaryota</taxon>
        <taxon>Fungi</taxon>
        <taxon>Dikarya</taxon>
        <taxon>Basidiomycota</taxon>
        <taxon>Agaricomycotina</taxon>
        <taxon>Agaricomycetes</taxon>
        <taxon>Agaricomycetidae</taxon>
        <taxon>Boletales</taxon>
        <taxon>Boletineae</taxon>
        <taxon>Boletaceae</taxon>
        <taxon>Boletoideae</taxon>
        <taxon>Boletus</taxon>
    </lineage>
</organism>
<evidence type="ECO:0000259" key="2">
    <source>
        <dbReference type="PROSITE" id="PS51184"/>
    </source>
</evidence>
<feature type="region of interest" description="Disordered" evidence="1">
    <location>
        <begin position="1"/>
        <end position="77"/>
    </location>
</feature>
<evidence type="ECO:0000313" key="3">
    <source>
        <dbReference type="EMBL" id="KAG6371441.1"/>
    </source>
</evidence>
<dbReference type="SUPFAM" id="SSF51197">
    <property type="entry name" value="Clavaminate synthase-like"/>
    <property type="match status" value="1"/>
</dbReference>
<feature type="domain" description="JmjC" evidence="2">
    <location>
        <begin position="251"/>
        <end position="406"/>
    </location>
</feature>
<evidence type="ECO:0000313" key="4">
    <source>
        <dbReference type="Proteomes" id="UP000683000"/>
    </source>
</evidence>
<dbReference type="InterPro" id="IPR003347">
    <property type="entry name" value="JmjC_dom"/>
</dbReference>
<dbReference type="AlphaFoldDB" id="A0A8I2YGA9"/>
<comment type="caution">
    <text evidence="3">The sequence shown here is derived from an EMBL/GenBank/DDBJ whole genome shotgun (WGS) entry which is preliminary data.</text>
</comment>
<dbReference type="EMBL" id="JAGFBS010000034">
    <property type="protein sequence ID" value="KAG6371441.1"/>
    <property type="molecule type" value="Genomic_DNA"/>
</dbReference>
<keyword evidence="4" id="KW-1185">Reference proteome</keyword>
<reference evidence="3" key="1">
    <citation type="submission" date="2021-03" db="EMBL/GenBank/DDBJ databases">
        <title>Evolutionary innovations through gain and loss of genes in the ectomycorrhizal Boletales.</title>
        <authorList>
            <person name="Wu G."/>
            <person name="Miyauchi S."/>
            <person name="Morin E."/>
            <person name="Yang Z.-L."/>
            <person name="Xu J."/>
            <person name="Martin F.M."/>
        </authorList>
    </citation>
    <scope>NUCLEOTIDE SEQUENCE</scope>
    <source>
        <strain evidence="3">BR01</strain>
    </source>
</reference>
<dbReference type="PROSITE" id="PS51184">
    <property type="entry name" value="JMJC"/>
    <property type="match status" value="1"/>
</dbReference>
<evidence type="ECO:0000256" key="1">
    <source>
        <dbReference type="SAM" id="MobiDB-lite"/>
    </source>
</evidence>
<name>A0A8I2YGA9_9AGAM</name>
<gene>
    <name evidence="3" type="ORF">JVT61DRAFT_9461</name>
</gene>
<protein>
    <recommendedName>
        <fullName evidence="2">JmjC domain-containing protein</fullName>
    </recommendedName>
</protein>
<dbReference type="OrthoDB" id="2670291at2759"/>